<dbReference type="PATRIC" id="fig|270351.10.peg.7192"/>
<dbReference type="KEGG" id="maqu:Maq22A_2p41375"/>
<reference evidence="2" key="2">
    <citation type="submission" date="2015-01" db="EMBL/GenBank/DDBJ databases">
        <title>Complete genome sequence of Methylobacterium aquaticum strain 22A.</title>
        <authorList>
            <person name="Tani A."/>
            <person name="Ogura Y."/>
            <person name="Hayashi T."/>
        </authorList>
    </citation>
    <scope>NUCLEOTIDE SEQUENCE [LARGE SCALE GENOMIC DNA]</scope>
    <source>
        <strain evidence="2">MA-22A</strain>
        <plasmid evidence="2">Plasmid pMaq22A_2p DNA</plasmid>
    </source>
</reference>
<reference evidence="1 2" key="1">
    <citation type="journal article" date="2015" name="Genome Announc.">
        <title>Complete Genome Sequence of Methylobacterium aquaticum Strain 22A, Isolated from Racomitrium japonicum Moss.</title>
        <authorList>
            <person name="Tani A."/>
            <person name="Ogura Y."/>
            <person name="Hayashi T."/>
            <person name="Kimbara K."/>
        </authorList>
    </citation>
    <scope>NUCLEOTIDE SEQUENCE [LARGE SCALE GENOMIC DNA]</scope>
    <source>
        <strain evidence="1 2">MA-22A</strain>
        <plasmid evidence="2">Plasmid pMaq22A_2p DNA</plasmid>
    </source>
</reference>
<name>A0A0C6FBC7_9HYPH</name>
<protein>
    <submittedName>
        <fullName evidence="1">Uncharacterized protein</fullName>
    </submittedName>
</protein>
<dbReference type="EMBL" id="AP014706">
    <property type="protein sequence ID" value="BAQ50046.1"/>
    <property type="molecule type" value="Genomic_DNA"/>
</dbReference>
<geneLocation type="plasmid" evidence="2">
    <name>pMaq22A_2p DNA</name>
</geneLocation>
<dbReference type="Proteomes" id="UP000061432">
    <property type="component" value="Plasmid pMaq22A_2p"/>
</dbReference>
<dbReference type="AlphaFoldDB" id="A0A0C6FBC7"/>
<proteinExistence type="predicted"/>
<evidence type="ECO:0000313" key="2">
    <source>
        <dbReference type="Proteomes" id="UP000061432"/>
    </source>
</evidence>
<organism evidence="1 2">
    <name type="scientific">Methylobacterium aquaticum</name>
    <dbReference type="NCBI Taxonomy" id="270351"/>
    <lineage>
        <taxon>Bacteria</taxon>
        <taxon>Pseudomonadati</taxon>
        <taxon>Pseudomonadota</taxon>
        <taxon>Alphaproteobacteria</taxon>
        <taxon>Hyphomicrobiales</taxon>
        <taxon>Methylobacteriaceae</taxon>
        <taxon>Methylobacterium</taxon>
    </lineage>
</organism>
<evidence type="ECO:0000313" key="1">
    <source>
        <dbReference type="EMBL" id="BAQ50046.1"/>
    </source>
</evidence>
<keyword evidence="1" id="KW-0614">Plasmid</keyword>
<dbReference type="RefSeq" id="WP_060851122.1">
    <property type="nucleotide sequence ID" value="NZ_AP014706.1"/>
</dbReference>
<gene>
    <name evidence="1" type="ORF">Maq22A_2p41375</name>
</gene>
<sequence>MPILSDRQRVELAVPAYLFYALTAAPGVFIPADPELAAKAEADIAALRADLQAALLEPFGDLTGKKQHALLRRVERIGKGVITGWGNRPALSVMLTLWYFVKDLTDREVLILWEGSAMERATSRLLPMFMHGFEEQMRDATALEQAQQLLACLQAEGLYG</sequence>
<dbReference type="OrthoDB" id="7995282at2"/>
<accession>A0A0C6FBC7</accession>